<evidence type="ECO:0000313" key="3">
    <source>
        <dbReference type="EMBL" id="MDX6806105.1"/>
    </source>
</evidence>
<evidence type="ECO:0000256" key="1">
    <source>
        <dbReference type="SAM" id="MobiDB-lite"/>
    </source>
</evidence>
<protein>
    <submittedName>
        <fullName evidence="3">Uncharacterized protein</fullName>
    </submittedName>
</protein>
<reference evidence="3 4" key="1">
    <citation type="submission" date="2023-11" db="EMBL/GenBank/DDBJ databases">
        <authorList>
            <person name="Bao R."/>
        </authorList>
    </citation>
    <scope>NUCLEOTIDE SEQUENCE [LARGE SCALE GENOMIC DNA]</scope>
    <source>
        <strain evidence="3 4">PJ23</strain>
    </source>
</reference>
<gene>
    <name evidence="3" type="ORF">SCD90_08510</name>
</gene>
<keyword evidence="4" id="KW-1185">Reference proteome</keyword>
<evidence type="ECO:0000313" key="4">
    <source>
        <dbReference type="Proteomes" id="UP001274321"/>
    </source>
</evidence>
<accession>A0ABU4RMQ7</accession>
<name>A0ABU4RMQ7_9HYPH</name>
<dbReference type="Proteomes" id="UP001274321">
    <property type="component" value="Unassembled WGS sequence"/>
</dbReference>
<feature type="chain" id="PRO_5045372155" evidence="2">
    <location>
        <begin position="20"/>
        <end position="275"/>
    </location>
</feature>
<dbReference type="EMBL" id="JAXAFJ010000004">
    <property type="protein sequence ID" value="MDX6806105.1"/>
    <property type="molecule type" value="Genomic_DNA"/>
</dbReference>
<keyword evidence="2" id="KW-0732">Signal</keyword>
<comment type="caution">
    <text evidence="3">The sequence shown here is derived from an EMBL/GenBank/DDBJ whole genome shotgun (WGS) entry which is preliminary data.</text>
</comment>
<proteinExistence type="predicted"/>
<feature type="region of interest" description="Disordered" evidence="1">
    <location>
        <begin position="37"/>
        <end position="69"/>
    </location>
</feature>
<evidence type="ECO:0000256" key="2">
    <source>
        <dbReference type="SAM" id="SignalP"/>
    </source>
</evidence>
<dbReference type="RefSeq" id="WP_319844228.1">
    <property type="nucleotide sequence ID" value="NZ_JAXAFJ010000004.1"/>
</dbReference>
<organism evidence="3 4">
    <name type="scientific">Terrihabitans rhizophilus</name>
    <dbReference type="NCBI Taxonomy" id="3092662"/>
    <lineage>
        <taxon>Bacteria</taxon>
        <taxon>Pseudomonadati</taxon>
        <taxon>Pseudomonadota</taxon>
        <taxon>Alphaproteobacteria</taxon>
        <taxon>Hyphomicrobiales</taxon>
        <taxon>Terrihabitans</taxon>
    </lineage>
</organism>
<sequence length="275" mass="28167">MRRRNVMLLACLGLGISFAAAPVTINGLSLEQAEAAAASKKPKSKSSVAKRKATTKKATKKAASKKSTKSAAVKTGRAAVVALSPRDMIDSEQLAPGLVDSAATKTPVELLTDYKTSLQEGDLETAAAVLRLAVGHRPDQATMLTANELVGVTLDATDTEVVLTLGGSEKAKAVEAIAGRSSGSADTDSGSRIGSAHAAIAHGPQMSPLACLTSYRIAVRHRDPESAAFSLNCATGGKVDETAVERTNALLNITADRLPVAGLAALASGTSLPLR</sequence>
<feature type="compositionally biased region" description="Basic residues" evidence="1">
    <location>
        <begin position="40"/>
        <end position="68"/>
    </location>
</feature>
<feature type="signal peptide" evidence="2">
    <location>
        <begin position="1"/>
        <end position="19"/>
    </location>
</feature>